<proteinExistence type="predicted"/>
<protein>
    <submittedName>
        <fullName evidence="2">Uncharacterized protein</fullName>
    </submittedName>
</protein>
<evidence type="ECO:0000256" key="1">
    <source>
        <dbReference type="SAM" id="MobiDB-lite"/>
    </source>
</evidence>
<accession>A0AAV4DU15</accession>
<organism evidence="2 3">
    <name type="scientific">Plakobranchus ocellatus</name>
    <dbReference type="NCBI Taxonomy" id="259542"/>
    <lineage>
        <taxon>Eukaryota</taxon>
        <taxon>Metazoa</taxon>
        <taxon>Spiralia</taxon>
        <taxon>Lophotrochozoa</taxon>
        <taxon>Mollusca</taxon>
        <taxon>Gastropoda</taxon>
        <taxon>Heterobranchia</taxon>
        <taxon>Euthyneura</taxon>
        <taxon>Panpulmonata</taxon>
        <taxon>Sacoglossa</taxon>
        <taxon>Placobranchoidea</taxon>
        <taxon>Plakobranchidae</taxon>
        <taxon>Plakobranchus</taxon>
    </lineage>
</organism>
<evidence type="ECO:0000313" key="3">
    <source>
        <dbReference type="Proteomes" id="UP000735302"/>
    </source>
</evidence>
<sequence length="180" mass="20811">MIARYGRVLGEKYLYLLVFGIDRIFYMRTRHLHIALQSIVSHIGAFIHKLTPSEKVDPHLDPFWAKFVYSHGGLQPLRDQTCSHWLVQSARSIIRLLIRLQKWSTMSKVTISYFYTEHVFGRLSWTSARPTESQEKVRSELTGAAKKGQKRKKMRAAAQEKARQEKEAEEGGPAYQAGMF</sequence>
<gene>
    <name evidence="2" type="ORF">PoB_007432700</name>
</gene>
<evidence type="ECO:0000313" key="2">
    <source>
        <dbReference type="EMBL" id="GFO47822.1"/>
    </source>
</evidence>
<comment type="caution">
    <text evidence="2">The sequence shown here is derived from an EMBL/GenBank/DDBJ whole genome shotgun (WGS) entry which is preliminary data.</text>
</comment>
<dbReference type="EMBL" id="BLXT01008354">
    <property type="protein sequence ID" value="GFO47822.1"/>
    <property type="molecule type" value="Genomic_DNA"/>
</dbReference>
<dbReference type="AlphaFoldDB" id="A0AAV4DU15"/>
<dbReference type="Proteomes" id="UP000735302">
    <property type="component" value="Unassembled WGS sequence"/>
</dbReference>
<keyword evidence="3" id="KW-1185">Reference proteome</keyword>
<reference evidence="2 3" key="1">
    <citation type="journal article" date="2021" name="Elife">
        <title>Chloroplast acquisition without the gene transfer in kleptoplastic sea slugs, Plakobranchus ocellatus.</title>
        <authorList>
            <person name="Maeda T."/>
            <person name="Takahashi S."/>
            <person name="Yoshida T."/>
            <person name="Shimamura S."/>
            <person name="Takaki Y."/>
            <person name="Nagai Y."/>
            <person name="Toyoda A."/>
            <person name="Suzuki Y."/>
            <person name="Arimoto A."/>
            <person name="Ishii H."/>
            <person name="Satoh N."/>
            <person name="Nishiyama T."/>
            <person name="Hasebe M."/>
            <person name="Maruyama T."/>
            <person name="Minagawa J."/>
            <person name="Obokata J."/>
            <person name="Shigenobu S."/>
        </authorList>
    </citation>
    <scope>NUCLEOTIDE SEQUENCE [LARGE SCALE GENOMIC DNA]</scope>
</reference>
<feature type="region of interest" description="Disordered" evidence="1">
    <location>
        <begin position="134"/>
        <end position="180"/>
    </location>
</feature>
<name>A0AAV4DU15_9GAST</name>